<evidence type="ECO:0000256" key="2">
    <source>
        <dbReference type="ARBA" id="ARBA00023125"/>
    </source>
</evidence>
<dbReference type="Gene3D" id="3.30.1330.80">
    <property type="entry name" value="Hypothetical protein, similar to alpha- acetolactate decarboxylase, domain 2"/>
    <property type="match status" value="1"/>
</dbReference>
<keyword evidence="3" id="KW-0804">Transcription</keyword>
<keyword evidence="4" id="KW-0539">Nucleus</keyword>
<evidence type="ECO:0000256" key="1">
    <source>
        <dbReference type="ARBA" id="ARBA00023015"/>
    </source>
</evidence>
<protein>
    <recommendedName>
        <fullName evidence="6">PPC domain-containing protein</fullName>
    </recommendedName>
</protein>
<keyword evidence="1" id="KW-0805">Transcription regulation</keyword>
<dbReference type="InterPro" id="IPR014476">
    <property type="entry name" value="AHL15-29"/>
</dbReference>
<dbReference type="SUPFAM" id="SSF117856">
    <property type="entry name" value="AF0104/ALDC/Ptd012-like"/>
    <property type="match status" value="1"/>
</dbReference>
<feature type="domain" description="PPC" evidence="6">
    <location>
        <begin position="78"/>
        <end position="220"/>
    </location>
</feature>
<keyword evidence="8" id="KW-1185">Reference proteome</keyword>
<gene>
    <name evidence="7" type="ORF">Fmac_030754</name>
</gene>
<evidence type="ECO:0000256" key="4">
    <source>
        <dbReference type="ARBA" id="ARBA00023242"/>
    </source>
</evidence>
<evidence type="ECO:0000256" key="5">
    <source>
        <dbReference type="SAM" id="MobiDB-lite"/>
    </source>
</evidence>
<dbReference type="InterPro" id="IPR005175">
    <property type="entry name" value="PPC_dom"/>
</dbReference>
<sequence length="281" mass="29909">MAYGHAASHLAAPSTPPPPPSPPSPLSPPTLSIPSESDAFPMHEPNKQVVNPQPPMVAPAKRPRGRPLGSKNKPKPIADIYKPVVLLVPAGVDIVDAIIDFSNQRDVSMVVQHASGAISKFTLFNLLSPSNSLSFQGNFHMLSLSGFCTKSLSPSSPADNVPFSFFNIQFVKDGTHQPFGGPVKHLIAAEPVHVIASIVKNHEYHKVVNPITNSSVQPIVNSTDHATRYGSDAFSGIANNPGFSVGSALTSSSTNIQPFLARLGDESMLHWNSLSNRGGNY</sequence>
<keyword evidence="2" id="KW-0238">DNA-binding</keyword>
<reference evidence="7 8" key="1">
    <citation type="submission" date="2024-08" db="EMBL/GenBank/DDBJ databases">
        <title>Insights into the chromosomal genome structure of Flemingia macrophylla.</title>
        <authorList>
            <person name="Ding Y."/>
            <person name="Zhao Y."/>
            <person name="Bi W."/>
            <person name="Wu M."/>
            <person name="Zhao G."/>
            <person name="Gong Y."/>
            <person name="Li W."/>
            <person name="Zhang P."/>
        </authorList>
    </citation>
    <scope>NUCLEOTIDE SEQUENCE [LARGE SCALE GENOMIC DNA]</scope>
    <source>
        <strain evidence="7">DYQJB</strain>
        <tissue evidence="7">Leaf</tissue>
    </source>
</reference>
<accession>A0ABD1L0J1</accession>
<comment type="caution">
    <text evidence="7">The sequence shown here is derived from an EMBL/GenBank/DDBJ whole genome shotgun (WGS) entry which is preliminary data.</text>
</comment>
<evidence type="ECO:0000259" key="6">
    <source>
        <dbReference type="PROSITE" id="PS51742"/>
    </source>
</evidence>
<dbReference type="EMBL" id="JBGMDY010000011">
    <property type="protein sequence ID" value="KAL2316878.1"/>
    <property type="molecule type" value="Genomic_DNA"/>
</dbReference>
<dbReference type="AlphaFoldDB" id="A0ABD1L0J1"/>
<name>A0ABD1L0J1_9FABA</name>
<dbReference type="GO" id="GO:0003677">
    <property type="term" value="F:DNA binding"/>
    <property type="evidence" value="ECO:0007669"/>
    <property type="project" value="UniProtKB-KW"/>
</dbReference>
<dbReference type="PANTHER" id="PTHR31100:SF69">
    <property type="entry name" value="AT-HOOK MOTIF NUCLEAR-LOCALIZED PROTEIN 17-RELATED"/>
    <property type="match status" value="1"/>
</dbReference>
<proteinExistence type="predicted"/>
<evidence type="ECO:0000256" key="3">
    <source>
        <dbReference type="ARBA" id="ARBA00023163"/>
    </source>
</evidence>
<dbReference type="PROSITE" id="PS51742">
    <property type="entry name" value="PPC"/>
    <property type="match status" value="1"/>
</dbReference>
<dbReference type="Pfam" id="PF03479">
    <property type="entry name" value="PCC"/>
    <property type="match status" value="1"/>
</dbReference>
<dbReference type="Proteomes" id="UP001603857">
    <property type="component" value="Unassembled WGS sequence"/>
</dbReference>
<dbReference type="PANTHER" id="PTHR31100">
    <property type="entry name" value="AT-HOOK MOTIF NUCLEAR-LOCALIZED PROTEIN 15"/>
    <property type="match status" value="1"/>
</dbReference>
<evidence type="ECO:0000313" key="8">
    <source>
        <dbReference type="Proteomes" id="UP001603857"/>
    </source>
</evidence>
<evidence type="ECO:0000313" key="7">
    <source>
        <dbReference type="EMBL" id="KAL2316878.1"/>
    </source>
</evidence>
<feature type="region of interest" description="Disordered" evidence="5">
    <location>
        <begin position="1"/>
        <end position="74"/>
    </location>
</feature>
<feature type="compositionally biased region" description="Pro residues" evidence="5">
    <location>
        <begin position="14"/>
        <end position="28"/>
    </location>
</feature>
<organism evidence="7 8">
    <name type="scientific">Flemingia macrophylla</name>
    <dbReference type="NCBI Taxonomy" id="520843"/>
    <lineage>
        <taxon>Eukaryota</taxon>
        <taxon>Viridiplantae</taxon>
        <taxon>Streptophyta</taxon>
        <taxon>Embryophyta</taxon>
        <taxon>Tracheophyta</taxon>
        <taxon>Spermatophyta</taxon>
        <taxon>Magnoliopsida</taxon>
        <taxon>eudicotyledons</taxon>
        <taxon>Gunneridae</taxon>
        <taxon>Pentapetalae</taxon>
        <taxon>rosids</taxon>
        <taxon>fabids</taxon>
        <taxon>Fabales</taxon>
        <taxon>Fabaceae</taxon>
        <taxon>Papilionoideae</taxon>
        <taxon>50 kb inversion clade</taxon>
        <taxon>NPAAA clade</taxon>
        <taxon>indigoferoid/millettioid clade</taxon>
        <taxon>Phaseoleae</taxon>
        <taxon>Flemingia</taxon>
    </lineage>
</organism>